<proteinExistence type="predicted"/>
<evidence type="ECO:0000313" key="1">
    <source>
        <dbReference type="EMBL" id="JAD41371.1"/>
    </source>
</evidence>
<dbReference type="EMBL" id="GBRH01256524">
    <property type="protein sequence ID" value="JAD41371.1"/>
    <property type="molecule type" value="Transcribed_RNA"/>
</dbReference>
<protein>
    <submittedName>
        <fullName evidence="1">Uncharacterized protein</fullName>
    </submittedName>
</protein>
<name>A0A0A8ZRF2_ARUDO</name>
<dbReference type="AlphaFoldDB" id="A0A0A8ZRF2"/>
<reference evidence="1" key="1">
    <citation type="submission" date="2014-09" db="EMBL/GenBank/DDBJ databases">
        <authorList>
            <person name="Magalhaes I.L.F."/>
            <person name="Oliveira U."/>
            <person name="Santos F.R."/>
            <person name="Vidigal T.H.D.A."/>
            <person name="Brescovit A.D."/>
            <person name="Santos A.J."/>
        </authorList>
    </citation>
    <scope>NUCLEOTIDE SEQUENCE</scope>
    <source>
        <tissue evidence="1">Shoot tissue taken approximately 20 cm above the soil surface</tissue>
    </source>
</reference>
<reference evidence="1" key="2">
    <citation type="journal article" date="2015" name="Data Brief">
        <title>Shoot transcriptome of the giant reed, Arundo donax.</title>
        <authorList>
            <person name="Barrero R.A."/>
            <person name="Guerrero F.D."/>
            <person name="Moolhuijzen P."/>
            <person name="Goolsby J.A."/>
            <person name="Tidwell J."/>
            <person name="Bellgard S.E."/>
            <person name="Bellgard M.I."/>
        </authorList>
    </citation>
    <scope>NUCLEOTIDE SEQUENCE</scope>
    <source>
        <tissue evidence="1">Shoot tissue taken approximately 20 cm above the soil surface</tissue>
    </source>
</reference>
<accession>A0A0A8ZRF2</accession>
<organism evidence="1">
    <name type="scientific">Arundo donax</name>
    <name type="common">Giant reed</name>
    <name type="synonym">Donax arundinaceus</name>
    <dbReference type="NCBI Taxonomy" id="35708"/>
    <lineage>
        <taxon>Eukaryota</taxon>
        <taxon>Viridiplantae</taxon>
        <taxon>Streptophyta</taxon>
        <taxon>Embryophyta</taxon>
        <taxon>Tracheophyta</taxon>
        <taxon>Spermatophyta</taxon>
        <taxon>Magnoliopsida</taxon>
        <taxon>Liliopsida</taxon>
        <taxon>Poales</taxon>
        <taxon>Poaceae</taxon>
        <taxon>PACMAD clade</taxon>
        <taxon>Arundinoideae</taxon>
        <taxon>Arundineae</taxon>
        <taxon>Arundo</taxon>
    </lineage>
</organism>
<sequence>MDKFQNCWCNAACVMCSRKVEIWSRNKRINTGGEICQNYAVGLE</sequence>